<dbReference type="GO" id="GO:0045944">
    <property type="term" value="P:positive regulation of transcription by RNA polymerase II"/>
    <property type="evidence" value="ECO:0007669"/>
    <property type="project" value="EnsemblFungi"/>
</dbReference>
<dbReference type="InterPro" id="IPR051498">
    <property type="entry name" value="Phosducin-like_chap/apop_reg"/>
</dbReference>
<sequence length="243" mass="27455">MATEWEDVLRDKGILPEVTESQIIDMMEETIASKTAGKSYEDKTLDELDDELDDVGDEDEERILQVMRQKRMEEVRAAQAKEKYGDVYPISKPEFVREVTEASQECAVVCLLYKDVVPESKLVSSLLVTIARRYRAVKFVKIVAAQAVPNFPDRNVPTLLIYQSGDLLTQLVTLRTLGGMSTSSKDLERYLEKLGIIKIAPSNSKDTGGESDDEENEHRRRKLRVGYIARTANADGYDDDDIN</sequence>
<dbReference type="GO" id="GO:0006457">
    <property type="term" value="P:protein folding"/>
    <property type="evidence" value="ECO:0007669"/>
    <property type="project" value="EnsemblFungi"/>
</dbReference>
<dbReference type="GO" id="GO:0051726">
    <property type="term" value="P:regulation of cell cycle"/>
    <property type="evidence" value="ECO:0007669"/>
    <property type="project" value="EnsemblFungi"/>
</dbReference>
<dbReference type="InterPro" id="IPR024253">
    <property type="entry name" value="Phosducin_thioredoxin-like_dom"/>
</dbReference>
<proteinExistence type="inferred from homology"/>
<protein>
    <submittedName>
        <fullName evidence="4">Thioredoxin-like protein</fullName>
    </submittedName>
</protein>
<dbReference type="OMA" id="FCEIRAN"/>
<dbReference type="PANTHER" id="PTHR45809">
    <property type="entry name" value="VIRAL IAP-ASSOCIATED FACTOR HOMOLOG"/>
    <property type="match status" value="1"/>
</dbReference>
<organism evidence="4 5">
    <name type="scientific">Gonapodya prolifera (strain JEL478)</name>
    <name type="common">Monoblepharis prolifera</name>
    <dbReference type="NCBI Taxonomy" id="1344416"/>
    <lineage>
        <taxon>Eukaryota</taxon>
        <taxon>Fungi</taxon>
        <taxon>Fungi incertae sedis</taxon>
        <taxon>Chytridiomycota</taxon>
        <taxon>Chytridiomycota incertae sedis</taxon>
        <taxon>Monoblepharidomycetes</taxon>
        <taxon>Monoblepharidales</taxon>
        <taxon>Gonapodyaceae</taxon>
        <taxon>Gonapodya</taxon>
    </lineage>
</organism>
<evidence type="ECO:0000256" key="1">
    <source>
        <dbReference type="ARBA" id="ARBA00009686"/>
    </source>
</evidence>
<dbReference type="InterPro" id="IPR036249">
    <property type="entry name" value="Thioredoxin-like_sf"/>
</dbReference>
<gene>
    <name evidence="4" type="ORF">M427DRAFT_125817</name>
</gene>
<reference evidence="4 5" key="1">
    <citation type="journal article" date="2015" name="Genome Biol. Evol.">
        <title>Phylogenomic analyses indicate that early fungi evolved digesting cell walls of algal ancestors of land plants.</title>
        <authorList>
            <person name="Chang Y."/>
            <person name="Wang S."/>
            <person name="Sekimoto S."/>
            <person name="Aerts A.L."/>
            <person name="Choi C."/>
            <person name="Clum A."/>
            <person name="LaButti K.M."/>
            <person name="Lindquist E.A."/>
            <person name="Yee Ngan C."/>
            <person name="Ohm R.A."/>
            <person name="Salamov A.A."/>
            <person name="Grigoriev I.V."/>
            <person name="Spatafora J.W."/>
            <person name="Berbee M.L."/>
        </authorList>
    </citation>
    <scope>NUCLEOTIDE SEQUENCE [LARGE SCALE GENOMIC DNA]</scope>
    <source>
        <strain evidence="4 5">JEL478</strain>
    </source>
</reference>
<evidence type="ECO:0000313" key="5">
    <source>
        <dbReference type="Proteomes" id="UP000070544"/>
    </source>
</evidence>
<dbReference type="Proteomes" id="UP000070544">
    <property type="component" value="Unassembled WGS sequence"/>
</dbReference>
<feature type="region of interest" description="Disordered" evidence="2">
    <location>
        <begin position="202"/>
        <end position="222"/>
    </location>
</feature>
<dbReference type="STRING" id="1344416.A0A139A6L3"/>
<dbReference type="SUPFAM" id="SSF52833">
    <property type="entry name" value="Thioredoxin-like"/>
    <property type="match status" value="1"/>
</dbReference>
<dbReference type="PANTHER" id="PTHR45809:SF3">
    <property type="entry name" value="VIRAL IAP-ASSOCIATED FACTOR HOMOLOG"/>
    <property type="match status" value="1"/>
</dbReference>
<feature type="domain" description="Phosducin" evidence="3">
    <location>
        <begin position="57"/>
        <end position="197"/>
    </location>
</feature>
<name>A0A139A6L3_GONPJ</name>
<accession>A0A139A6L3</accession>
<dbReference type="GO" id="GO:0031683">
    <property type="term" value="F:G-protein beta/gamma-subunit complex binding"/>
    <property type="evidence" value="ECO:0007669"/>
    <property type="project" value="EnsemblFungi"/>
</dbReference>
<evidence type="ECO:0000313" key="4">
    <source>
        <dbReference type="EMBL" id="KXS12452.1"/>
    </source>
</evidence>
<dbReference type="GO" id="GO:0071444">
    <property type="term" value="P:cellular response to pheromone"/>
    <property type="evidence" value="ECO:0007669"/>
    <property type="project" value="EnsemblFungi"/>
</dbReference>
<dbReference type="GO" id="GO:1903333">
    <property type="term" value="P:negative regulation of protein folding"/>
    <property type="evidence" value="ECO:0007669"/>
    <property type="project" value="EnsemblFungi"/>
</dbReference>
<dbReference type="GO" id="GO:0005737">
    <property type="term" value="C:cytoplasm"/>
    <property type="evidence" value="ECO:0007669"/>
    <property type="project" value="EnsemblFungi"/>
</dbReference>
<dbReference type="GO" id="GO:0030036">
    <property type="term" value="P:actin cytoskeleton organization"/>
    <property type="evidence" value="ECO:0007669"/>
    <property type="project" value="EnsemblFungi"/>
</dbReference>
<evidence type="ECO:0000256" key="2">
    <source>
        <dbReference type="SAM" id="MobiDB-lite"/>
    </source>
</evidence>
<keyword evidence="5" id="KW-1185">Reference proteome</keyword>
<dbReference type="Gene3D" id="3.40.30.10">
    <property type="entry name" value="Glutaredoxin"/>
    <property type="match status" value="1"/>
</dbReference>
<dbReference type="AlphaFoldDB" id="A0A139A6L3"/>
<dbReference type="CDD" id="cd02988">
    <property type="entry name" value="Phd_like_VIAF"/>
    <property type="match status" value="1"/>
</dbReference>
<dbReference type="Pfam" id="PF02114">
    <property type="entry name" value="Phosducin"/>
    <property type="match status" value="1"/>
</dbReference>
<comment type="similarity">
    <text evidence="1">Belongs to the phosducin family.</text>
</comment>
<dbReference type="GO" id="GO:0003779">
    <property type="term" value="F:actin binding"/>
    <property type="evidence" value="ECO:0007669"/>
    <property type="project" value="EnsemblFungi"/>
</dbReference>
<evidence type="ECO:0000259" key="3">
    <source>
        <dbReference type="Pfam" id="PF02114"/>
    </source>
</evidence>
<dbReference type="EMBL" id="KQ965788">
    <property type="protein sequence ID" value="KXS12452.1"/>
    <property type="molecule type" value="Genomic_DNA"/>
</dbReference>
<dbReference type="OrthoDB" id="45518at2759"/>